<keyword evidence="7" id="KW-1185">Reference proteome</keyword>
<dbReference type="InterPro" id="IPR040676">
    <property type="entry name" value="DUF5641"/>
</dbReference>
<feature type="compositionally biased region" description="Basic and acidic residues" evidence="3">
    <location>
        <begin position="357"/>
        <end position="382"/>
    </location>
</feature>
<dbReference type="Gene3D" id="3.30.420.10">
    <property type="entry name" value="Ribonuclease H-like superfamily/Ribonuclease H"/>
    <property type="match status" value="1"/>
</dbReference>
<dbReference type="Pfam" id="PF05585">
    <property type="entry name" value="DUF1758"/>
    <property type="match status" value="1"/>
</dbReference>
<dbReference type="InterPro" id="IPR012337">
    <property type="entry name" value="RNaseH-like_sf"/>
</dbReference>
<feature type="domain" description="CCHC-type" evidence="5">
    <location>
        <begin position="427"/>
        <end position="442"/>
    </location>
</feature>
<protein>
    <submittedName>
        <fullName evidence="8">Integrase</fullName>
    </submittedName>
</protein>
<feature type="transmembrane region" description="Helical" evidence="4">
    <location>
        <begin position="1973"/>
        <end position="1994"/>
    </location>
</feature>
<dbReference type="Pfam" id="PF03564">
    <property type="entry name" value="DUF1759"/>
    <property type="match status" value="1"/>
</dbReference>
<feature type="compositionally biased region" description="Basic and acidic residues" evidence="3">
    <location>
        <begin position="274"/>
        <end position="291"/>
    </location>
</feature>
<keyword evidence="4" id="KW-0812">Transmembrane</keyword>
<dbReference type="WBParaSite" id="Minc3s03498g34017">
    <property type="protein sequence ID" value="Minc3s03498g34017"/>
    <property type="gene ID" value="Minc3s03498g34017"/>
</dbReference>
<feature type="domain" description="Integrase catalytic" evidence="6">
    <location>
        <begin position="1483"/>
        <end position="1692"/>
    </location>
</feature>
<dbReference type="PROSITE" id="PS50994">
    <property type="entry name" value="INTEGRASE"/>
    <property type="match status" value="1"/>
</dbReference>
<keyword evidence="1" id="KW-0862">Zinc</keyword>
<feature type="coiled-coil region" evidence="2">
    <location>
        <begin position="9"/>
        <end position="36"/>
    </location>
</feature>
<reference evidence="8" key="1">
    <citation type="submission" date="2022-11" db="UniProtKB">
        <authorList>
            <consortium name="WormBaseParasite"/>
        </authorList>
    </citation>
    <scope>IDENTIFICATION</scope>
</reference>
<dbReference type="InterPro" id="IPR043128">
    <property type="entry name" value="Rev_trsase/Diguanyl_cyclase"/>
</dbReference>
<evidence type="ECO:0000256" key="1">
    <source>
        <dbReference type="PROSITE-ProRule" id="PRU00047"/>
    </source>
</evidence>
<feature type="compositionally biased region" description="Basic and acidic residues" evidence="3">
    <location>
        <begin position="303"/>
        <end position="342"/>
    </location>
</feature>
<dbReference type="PANTHER" id="PTHR47331:SF1">
    <property type="entry name" value="GAG-LIKE PROTEIN"/>
    <property type="match status" value="1"/>
</dbReference>
<dbReference type="PROSITE" id="PS50158">
    <property type="entry name" value="ZF_CCHC"/>
    <property type="match status" value="1"/>
</dbReference>
<dbReference type="Gene3D" id="3.10.10.10">
    <property type="entry name" value="HIV Type 1 Reverse Transcriptase, subunit A, domain 1"/>
    <property type="match status" value="1"/>
</dbReference>
<dbReference type="Pfam" id="PF05380">
    <property type="entry name" value="Peptidase_A17"/>
    <property type="match status" value="1"/>
</dbReference>
<keyword evidence="1" id="KW-0863">Zinc-finger</keyword>
<keyword evidence="4" id="KW-1133">Transmembrane helix</keyword>
<dbReference type="InterPro" id="IPR000477">
    <property type="entry name" value="RT_dom"/>
</dbReference>
<dbReference type="InterPro" id="IPR036397">
    <property type="entry name" value="RNaseH_sf"/>
</dbReference>
<evidence type="ECO:0000256" key="2">
    <source>
        <dbReference type="SAM" id="Coils"/>
    </source>
</evidence>
<evidence type="ECO:0000259" key="5">
    <source>
        <dbReference type="PROSITE" id="PS50158"/>
    </source>
</evidence>
<dbReference type="Gene3D" id="3.30.70.270">
    <property type="match status" value="1"/>
</dbReference>
<keyword evidence="4" id="KW-0472">Membrane</keyword>
<dbReference type="InterPro" id="IPR001878">
    <property type="entry name" value="Znf_CCHC"/>
</dbReference>
<keyword evidence="2" id="KW-0175">Coiled coil</keyword>
<evidence type="ECO:0000313" key="8">
    <source>
        <dbReference type="WBParaSite" id="Minc3s03498g34017"/>
    </source>
</evidence>
<accession>A0A914N8G8</accession>
<dbReference type="Pfam" id="PF00078">
    <property type="entry name" value="RVT_1"/>
    <property type="match status" value="1"/>
</dbReference>
<feature type="compositionally biased region" description="Low complexity" evidence="3">
    <location>
        <begin position="343"/>
        <end position="356"/>
    </location>
</feature>
<feature type="region of interest" description="Disordered" evidence="3">
    <location>
        <begin position="2085"/>
        <end position="2107"/>
    </location>
</feature>
<dbReference type="InterPro" id="IPR043502">
    <property type="entry name" value="DNA/RNA_pol_sf"/>
</dbReference>
<dbReference type="Pfam" id="PF18701">
    <property type="entry name" value="DUF5641"/>
    <property type="match status" value="1"/>
</dbReference>
<dbReference type="GO" id="GO:0003676">
    <property type="term" value="F:nucleic acid binding"/>
    <property type="evidence" value="ECO:0007669"/>
    <property type="project" value="InterPro"/>
</dbReference>
<evidence type="ECO:0000259" key="6">
    <source>
        <dbReference type="PROSITE" id="PS50994"/>
    </source>
</evidence>
<dbReference type="InterPro" id="IPR001584">
    <property type="entry name" value="Integrase_cat-core"/>
</dbReference>
<dbReference type="InterPro" id="IPR008737">
    <property type="entry name" value="DUF1758"/>
</dbReference>
<keyword evidence="1" id="KW-0479">Metal-binding</keyword>
<feature type="coiled-coil region" evidence="2">
    <location>
        <begin position="1864"/>
        <end position="1892"/>
    </location>
</feature>
<dbReference type="InterPro" id="IPR005312">
    <property type="entry name" value="DUF1759"/>
</dbReference>
<dbReference type="GO" id="GO:0015074">
    <property type="term" value="P:DNA integration"/>
    <property type="evidence" value="ECO:0007669"/>
    <property type="project" value="InterPro"/>
</dbReference>
<proteinExistence type="predicted"/>
<dbReference type="SUPFAM" id="SSF56672">
    <property type="entry name" value="DNA/RNA polymerases"/>
    <property type="match status" value="1"/>
</dbReference>
<organism evidence="7 8">
    <name type="scientific">Meloidogyne incognita</name>
    <name type="common">Southern root-knot nematode worm</name>
    <name type="synonym">Oxyuris incognita</name>
    <dbReference type="NCBI Taxonomy" id="6306"/>
    <lineage>
        <taxon>Eukaryota</taxon>
        <taxon>Metazoa</taxon>
        <taxon>Ecdysozoa</taxon>
        <taxon>Nematoda</taxon>
        <taxon>Chromadorea</taxon>
        <taxon>Rhabditida</taxon>
        <taxon>Tylenchina</taxon>
        <taxon>Tylenchomorpha</taxon>
        <taxon>Tylenchoidea</taxon>
        <taxon>Meloidogynidae</taxon>
        <taxon>Meloidogyninae</taxon>
        <taxon>Meloidogyne</taxon>
        <taxon>Meloidogyne incognita group</taxon>
    </lineage>
</organism>
<dbReference type="PANTHER" id="PTHR47331">
    <property type="entry name" value="PHD-TYPE DOMAIN-CONTAINING PROTEIN"/>
    <property type="match status" value="1"/>
</dbReference>
<evidence type="ECO:0000313" key="7">
    <source>
        <dbReference type="Proteomes" id="UP000887563"/>
    </source>
</evidence>
<dbReference type="SUPFAM" id="SSF53098">
    <property type="entry name" value="Ribonuclease H-like"/>
    <property type="match status" value="1"/>
</dbReference>
<dbReference type="GO" id="GO:0042575">
    <property type="term" value="C:DNA polymerase complex"/>
    <property type="evidence" value="ECO:0007669"/>
    <property type="project" value="UniProtKB-ARBA"/>
</dbReference>
<dbReference type="GO" id="GO:0008270">
    <property type="term" value="F:zinc ion binding"/>
    <property type="evidence" value="ECO:0007669"/>
    <property type="project" value="UniProtKB-KW"/>
</dbReference>
<name>A0A914N8G8_MELIC</name>
<evidence type="ECO:0000256" key="3">
    <source>
        <dbReference type="SAM" id="MobiDB-lite"/>
    </source>
</evidence>
<feature type="region of interest" description="Disordered" evidence="3">
    <location>
        <begin position="274"/>
        <end position="392"/>
    </location>
</feature>
<dbReference type="Proteomes" id="UP000887563">
    <property type="component" value="Unplaced"/>
</dbReference>
<dbReference type="InterPro" id="IPR008042">
    <property type="entry name" value="Retrotrans_Pao"/>
</dbReference>
<evidence type="ECO:0000256" key="4">
    <source>
        <dbReference type="SAM" id="Phobius"/>
    </source>
</evidence>
<sequence length="2107" mass="245948">MHRSLKVKNDEIFTQIEEIRNARHEYEERMKDLDKDERAEFDRTLRASVDLQEAYHAQRLGKKRHAKYAEIIDQLEIMLGNGNGNGSTRKKGIVLPKLELKQFEGEEWENFWPLFEATIHNDNELDPIQKMSYLESLLVDEPKKVVQGLLPYSEANYNLAVDLLKAKYGKDEKIIRDLHNKLSCLPESRTVEDDIQLQVEVERICRQLEHYKQDLRSPQIFLGLEQKMSKKVLHRYLDLKQLDGNNIWTTELYRKYYAKAVEHCQMLTEIYQKGKKEKQSMRKDKEYRKEPSGSTMNFAIRYQGHDSKRNWRENKQRPERSNRATERFQDWKRRPYRERDYSTSRSSSHSSSSNDSRSPDRTQRGSPWPRDKNKNYRNEERSGSSSTSRSPARYPCQFCQGKHFPLDCKKYRTNEERVKQIQRLALCYQCLRKGHNSKECPKYRQACFLCKGKHNVALCEKRSKKEENVTSTVSEIEENESETNKALAITSLGCMKKQEEIFTLLKCIKVTIYNPQKTHLKKRVIAFLDPGSERSYISEELGKGLELEKIGEANFNVSGLGGVKLGTYDTQILEFGIKGNKLDRVMKARAMEKIMNKLKFIKYNKTKLEDWKLNKIKEKPELVTPEILIGSDYYDSLSVIAKEKLPNGFYLNESKLGHFISGEGKINMKDETNEKSVVVLTSTEDLIEFEESNTNKRKGGDAKLNQLYERQINLETIGLGDSNQDEDKIWLEKFKQKLKFNGERYEVKLIWNEEIHNLPSNYTLALGRLRSNKKKLDEKPQLRKQYHDIIMDQLEKRMIEEAPRMRQQICHYLPHHFVERKDKQFTKIRIVFDASAKLRKEHPSLNECLHKGPNLYNDLAGIILRARAKYYLLTCDVEKAFLQISIAPEDRDALRFLWYKNPEEETSDIVEYRFSRVTFGVICSPAHLAIVLKQHYEKYNSAVVRELETNTYVDNILLGLKDKNLIEENYKFLKKLFHEATMNVREFTSNACEEILKLPEEDRGGTDTTKLLGLGWNLVNDTITIKLPEYKEGKITRRTILSQIAQPFDPLGIISPIILKGKLIRQKAEKDKKLNWDQVVDQDIVEEWEKLMQNWNSQSIEIPRKYFKNEKEIKEVELHGFSDASINGFGCAIYVRKVENEIETKLAFAKSLVIPTQLEKLKASIPSLELHAMKICCSNIEFVKKEIEKEIKVSKIRLWTDAADVIDYLKSEKEKNRFIKNRVKIIRKFNVTHVAGIENPADLASRGSTIEELRQSKLWFEGPEWLAKEETNWPLALKNYDPETFITQANDSKGIQLSFIVKDPIENEETLCELERFSQWKRARNCIAYVLRAVMLFKSKKVIKEKGSIHDIPSLEVKEVEEAEKVLIKEAQRIFPPDEQSIKNLSLFKENEIWKAGGRLQKSELGKNAIHPIYLSPKAQIGKLIIQDLHKERKHTGTINLCTALRENYWIPGCRRKIINVIQRNPKTKCHICERFHAKAYDYPEAPPLPSFRVTGKNIWETVGIDYFGPMTIRQTEGKPTKMWGAIFVCALSRLIHLELVTDATAEKFLLAFTRFARRWRIPKRIISDNGTNFLLGSKGLKKLCQENAKERQLWLEIYSDRQIKDYSVINKIEWIFITPFAPWRGGQYERLIGVVKHHLKRVIRKKTLTIEEMWTLLIEVEKIVNERPITFMSESEVIKPLRPIDLAFPMLKDNEVDIADTNYERNDPSHFDRYSSRDSLISKYKQATNAVEHFWKEWRTSYLMSLREKHLNCASKPKLIPEEGDIVIVSDKNIPRNLWNLAKITKIVSERTAKIKIGEKEFERAIKSLFPLELEQFPNKTREQIETEQENKTKNTINENFNNTLICNSISEQKMDDLVEIDVAEITTENLEKEEKIMEEIEEEETLSIEEGVIIEKLPDKPLIPQSKQGSSEVQEGLFTVNSPVWLVGDAHVEILAEVIKEKDYRAMITNHPAEEKFWTTLPARARLRDSLVIVILWFTTLIPNIFGILDWLTRIQNIRVIWIGAENPPYYPITTIKPTESLRELLNKLEETGVKFEFRKISKRKAKSTTETEKSQCSGSTVVEPPKNKTFLRSVVIHSQKEQQQSLRQAKVQHHTTTGRRAATW</sequence>